<comment type="caution">
    <text evidence="2">The sequence shown here is derived from an EMBL/GenBank/DDBJ whole genome shotgun (WGS) entry which is preliminary data.</text>
</comment>
<dbReference type="PANTHER" id="PTHR21177:SF7">
    <property type="entry name" value="GH11627P"/>
    <property type="match status" value="1"/>
</dbReference>
<dbReference type="AlphaFoldDB" id="A0AAE1BQF8"/>
<proteinExistence type="predicted"/>
<dbReference type="PANTHER" id="PTHR21177">
    <property type="entry name" value="IP06524P-RELATED"/>
    <property type="match status" value="1"/>
</dbReference>
<evidence type="ECO:0000256" key="1">
    <source>
        <dbReference type="SAM" id="MobiDB-lite"/>
    </source>
</evidence>
<reference evidence="2" key="1">
    <citation type="submission" date="2023-10" db="EMBL/GenBank/DDBJ databases">
        <title>Genome assemblies of two species of porcelain crab, Petrolisthes cinctipes and Petrolisthes manimaculis (Anomura: Porcellanidae).</title>
        <authorList>
            <person name="Angst P."/>
        </authorList>
    </citation>
    <scope>NUCLEOTIDE SEQUENCE</scope>
    <source>
        <strain evidence="2">PB745_01</strain>
        <tissue evidence="2">Gill</tissue>
    </source>
</reference>
<organism evidence="2 3">
    <name type="scientific">Petrolisthes cinctipes</name>
    <name type="common">Flat porcelain crab</name>
    <dbReference type="NCBI Taxonomy" id="88211"/>
    <lineage>
        <taxon>Eukaryota</taxon>
        <taxon>Metazoa</taxon>
        <taxon>Ecdysozoa</taxon>
        <taxon>Arthropoda</taxon>
        <taxon>Crustacea</taxon>
        <taxon>Multicrustacea</taxon>
        <taxon>Malacostraca</taxon>
        <taxon>Eumalacostraca</taxon>
        <taxon>Eucarida</taxon>
        <taxon>Decapoda</taxon>
        <taxon>Pleocyemata</taxon>
        <taxon>Anomura</taxon>
        <taxon>Galatheoidea</taxon>
        <taxon>Porcellanidae</taxon>
        <taxon>Petrolisthes</taxon>
    </lineage>
</organism>
<feature type="region of interest" description="Disordered" evidence="1">
    <location>
        <begin position="233"/>
        <end position="285"/>
    </location>
</feature>
<evidence type="ECO:0000313" key="2">
    <source>
        <dbReference type="EMBL" id="KAK3853644.1"/>
    </source>
</evidence>
<dbReference type="Proteomes" id="UP001286313">
    <property type="component" value="Unassembled WGS sequence"/>
</dbReference>
<feature type="region of interest" description="Disordered" evidence="1">
    <location>
        <begin position="51"/>
        <end position="71"/>
    </location>
</feature>
<feature type="compositionally biased region" description="Basic residues" evidence="1">
    <location>
        <begin position="52"/>
        <end position="69"/>
    </location>
</feature>
<evidence type="ECO:0000313" key="3">
    <source>
        <dbReference type="Proteomes" id="UP001286313"/>
    </source>
</evidence>
<gene>
    <name evidence="2" type="ORF">Pcinc_039828</name>
</gene>
<dbReference type="EMBL" id="JAWQEG010006882">
    <property type="protein sequence ID" value="KAK3853644.1"/>
    <property type="molecule type" value="Genomic_DNA"/>
</dbReference>
<name>A0AAE1BQF8_PETCI</name>
<keyword evidence="3" id="KW-1185">Reference proteome</keyword>
<sequence>MGLEPSPVVIRLVHLPYGSSEVLLHFPEWCGPRVSSWRYSVAQLNQCYPDHHQHHHQQHHHNTHHHHHRQPDLPPKIWFFPIPKPVPPSTTTTTTNSTPCPCTCHPSSCLRRACPAHGDPCAWYVGGGGGYVRTRLRTGVEGTEVSLGRDSCATLLSSKPCPYRHWVLLNAETKTGECVPRLCADNLVFVEADGLCHDVNEPGMCPGERRLYLTASGTAVCDCPEGSSQRVTLDYTPSGSSQRVTLDYTPSGSSQRVTLDYTPSGSSQRVTLDYTPSGSSQRGMC</sequence>
<protein>
    <submittedName>
        <fullName evidence="2">Uncharacterized protein</fullName>
    </submittedName>
</protein>
<accession>A0AAE1BQF8</accession>